<dbReference type="Proteomes" id="UP001633002">
    <property type="component" value="Unassembled WGS sequence"/>
</dbReference>
<name>A0ABD3GUA8_9MARC</name>
<gene>
    <name evidence="1" type="ORF">R1sor_024666</name>
</gene>
<reference evidence="1 2" key="1">
    <citation type="submission" date="2024-09" db="EMBL/GenBank/DDBJ databases">
        <title>Chromosome-scale assembly of Riccia sorocarpa.</title>
        <authorList>
            <person name="Paukszto L."/>
        </authorList>
    </citation>
    <scope>NUCLEOTIDE SEQUENCE [LARGE SCALE GENOMIC DNA]</scope>
    <source>
        <strain evidence="1">LP-2024</strain>
        <tissue evidence="1">Aerial parts of the thallus</tissue>
    </source>
</reference>
<organism evidence="1 2">
    <name type="scientific">Riccia sorocarpa</name>
    <dbReference type="NCBI Taxonomy" id="122646"/>
    <lineage>
        <taxon>Eukaryota</taxon>
        <taxon>Viridiplantae</taxon>
        <taxon>Streptophyta</taxon>
        <taxon>Embryophyta</taxon>
        <taxon>Marchantiophyta</taxon>
        <taxon>Marchantiopsida</taxon>
        <taxon>Marchantiidae</taxon>
        <taxon>Marchantiales</taxon>
        <taxon>Ricciaceae</taxon>
        <taxon>Riccia</taxon>
    </lineage>
</organism>
<evidence type="ECO:0000313" key="2">
    <source>
        <dbReference type="Proteomes" id="UP001633002"/>
    </source>
</evidence>
<protein>
    <submittedName>
        <fullName evidence="1">Uncharacterized protein</fullName>
    </submittedName>
</protein>
<keyword evidence="2" id="KW-1185">Reference proteome</keyword>
<accession>A0ABD3GUA8</accession>
<dbReference type="PANTHER" id="PTHR35320:SF1">
    <property type="entry name" value="ATP-DEPENDENT CLP PROTEASE ATP-BINDING SUBUNIT"/>
    <property type="match status" value="1"/>
</dbReference>
<evidence type="ECO:0000313" key="1">
    <source>
        <dbReference type="EMBL" id="KAL3681710.1"/>
    </source>
</evidence>
<dbReference type="PANTHER" id="PTHR35320">
    <property type="entry name" value="ATP-DEPENDENT CLP PROTEASE ATP-BINDING SUBUNIT"/>
    <property type="match status" value="1"/>
</dbReference>
<proteinExistence type="predicted"/>
<dbReference type="EMBL" id="JBJQOH010000007">
    <property type="protein sequence ID" value="KAL3681710.1"/>
    <property type="molecule type" value="Genomic_DNA"/>
</dbReference>
<sequence length="273" mass="28981">MAANSMAACSLAGSFLRKLEGKYNEGRSIGTKRVISLRSRAQNSDEDKNDALDLKISRRYAAILLPVTTALVATGTSPKVATADDQIQCTGSECGTVQLLTLNGCGLGVARYPDFVYNAGGGGGSGVAQELSDGRTLLQFDPLKLKIPPVNTSTTTLLGLPMPPGLKIEIVPKSLEGYLERRTGKVELNFLANFYFTIGPIYRAPPLVVNTVLTTETVQGAIRGGKGKRLDSTGECQLVGVAELARVDDSLLNSFLTLPTDCLAELKAKILFA</sequence>
<dbReference type="AlphaFoldDB" id="A0ABD3GUA8"/>
<comment type="caution">
    <text evidence="1">The sequence shown here is derived from an EMBL/GenBank/DDBJ whole genome shotgun (WGS) entry which is preliminary data.</text>
</comment>